<dbReference type="EMBL" id="QJKI01000012">
    <property type="protein sequence ID" value="PXX78287.1"/>
    <property type="molecule type" value="Genomic_DNA"/>
</dbReference>
<organism evidence="2 3">
    <name type="scientific">Rivihabitans pingtungensis</name>
    <dbReference type="NCBI Taxonomy" id="1054498"/>
    <lineage>
        <taxon>Bacteria</taxon>
        <taxon>Pseudomonadati</taxon>
        <taxon>Pseudomonadota</taxon>
        <taxon>Betaproteobacteria</taxon>
        <taxon>Neisseriales</taxon>
        <taxon>Aquaspirillaceae</taxon>
        <taxon>Rivihabitans</taxon>
    </lineage>
</organism>
<protein>
    <submittedName>
        <fullName evidence="2">GMP synthase (Glutamine-hydrolysing)</fullName>
    </submittedName>
</protein>
<dbReference type="RefSeq" id="WP_110390995.1">
    <property type="nucleotide sequence ID" value="NZ_QJKI01000012.1"/>
</dbReference>
<keyword evidence="3" id="KW-1185">Reference proteome</keyword>
<evidence type="ECO:0000259" key="1">
    <source>
        <dbReference type="Pfam" id="PF00117"/>
    </source>
</evidence>
<dbReference type="Gene3D" id="3.40.50.880">
    <property type="match status" value="1"/>
</dbReference>
<dbReference type="Proteomes" id="UP000247555">
    <property type="component" value="Unassembled WGS sequence"/>
</dbReference>
<dbReference type="InterPro" id="IPR029062">
    <property type="entry name" value="Class_I_gatase-like"/>
</dbReference>
<dbReference type="OrthoDB" id="9813383at2"/>
<evidence type="ECO:0000313" key="3">
    <source>
        <dbReference type="Proteomes" id="UP000247555"/>
    </source>
</evidence>
<dbReference type="PROSITE" id="PS51273">
    <property type="entry name" value="GATASE_TYPE_1"/>
    <property type="match status" value="1"/>
</dbReference>
<dbReference type="Pfam" id="PF00117">
    <property type="entry name" value="GATase"/>
    <property type="match status" value="1"/>
</dbReference>
<proteinExistence type="predicted"/>
<dbReference type="SUPFAM" id="SSF52317">
    <property type="entry name" value="Class I glutamine amidotransferase-like"/>
    <property type="match status" value="1"/>
</dbReference>
<reference evidence="2 3" key="1">
    <citation type="submission" date="2018-05" db="EMBL/GenBank/DDBJ databases">
        <title>Genomic Encyclopedia of Type Strains, Phase IV (KMG-IV): sequencing the most valuable type-strain genomes for metagenomic binning, comparative biology and taxonomic classification.</title>
        <authorList>
            <person name="Goeker M."/>
        </authorList>
    </citation>
    <scope>NUCLEOTIDE SEQUENCE [LARGE SCALE GENOMIC DNA]</scope>
    <source>
        <strain evidence="2 3">DSM 29661</strain>
    </source>
</reference>
<dbReference type="InterPro" id="IPR044992">
    <property type="entry name" value="ChyE-like"/>
</dbReference>
<comment type="caution">
    <text evidence="2">The sequence shown here is derived from an EMBL/GenBank/DDBJ whole genome shotgun (WGS) entry which is preliminary data.</text>
</comment>
<dbReference type="PANTHER" id="PTHR42695:SF5">
    <property type="entry name" value="GLUTAMINE AMIDOTRANSFERASE YLR126C-RELATED"/>
    <property type="match status" value="1"/>
</dbReference>
<feature type="domain" description="Glutamine amidotransferase" evidence="1">
    <location>
        <begin position="38"/>
        <end position="186"/>
    </location>
</feature>
<dbReference type="InterPro" id="IPR017926">
    <property type="entry name" value="GATASE"/>
</dbReference>
<sequence length="236" mass="25185">MSGRVLAIRHVQFEDLGSFAPWFAQSGLQVEYLDAGVDALIGVDVLSPALVVVLGGPIGAYQDALYPFLRDELALIRARLDAGRPLLGICLGAQLIARALGARVYPGPAVEIGWQGLTLTEAGRASPLAALDGGLTSMLHWHGDTFDLPDGAVRLASTPACANQAFALGAHCLAFQCHPEVDSTRLEAWLIGHASELAHHDIDLAALRRDAGMHGERLRQQALQCLAAWWAQQCAQ</sequence>
<evidence type="ECO:0000313" key="2">
    <source>
        <dbReference type="EMBL" id="PXX78287.1"/>
    </source>
</evidence>
<dbReference type="AlphaFoldDB" id="A0A318L9D4"/>
<dbReference type="PANTHER" id="PTHR42695">
    <property type="entry name" value="GLUTAMINE AMIDOTRANSFERASE YLR126C-RELATED"/>
    <property type="match status" value="1"/>
</dbReference>
<gene>
    <name evidence="2" type="ORF">DFR34_1126</name>
</gene>
<dbReference type="CDD" id="cd01741">
    <property type="entry name" value="GATase1_1"/>
    <property type="match status" value="1"/>
</dbReference>
<dbReference type="GO" id="GO:0005829">
    <property type="term" value="C:cytosol"/>
    <property type="evidence" value="ECO:0007669"/>
    <property type="project" value="TreeGrafter"/>
</dbReference>
<name>A0A318L9D4_9NEIS</name>
<dbReference type="NCBIfam" id="NF005458">
    <property type="entry name" value="PRK07053.1"/>
    <property type="match status" value="1"/>
</dbReference>
<accession>A0A318L9D4</accession>